<proteinExistence type="predicted"/>
<evidence type="ECO:0000256" key="1">
    <source>
        <dbReference type="SAM" id="MobiDB-lite"/>
    </source>
</evidence>
<dbReference type="Ensembl" id="ENSGMOT00000017629.2">
    <property type="protein sequence ID" value="ENSGMOP00000017201.2"/>
    <property type="gene ID" value="ENSGMOG00000016046.2"/>
</dbReference>
<feature type="region of interest" description="Disordered" evidence="1">
    <location>
        <begin position="179"/>
        <end position="213"/>
    </location>
</feature>
<dbReference type="Proteomes" id="UP000694546">
    <property type="component" value="Chromosome 6"/>
</dbReference>
<protein>
    <submittedName>
        <fullName evidence="2">Uncharacterized protein</fullName>
    </submittedName>
</protein>
<evidence type="ECO:0000313" key="2">
    <source>
        <dbReference type="Ensembl" id="ENSGMOP00000017201.2"/>
    </source>
</evidence>
<sequence length="213" mass="24161">QCSLSPIGSPFHPGTQCSFQSMQAQEKSLVERMETLDQEREELQSQLEKSEARQSQLQDQLNHVTEEKKTLLDQSAPQQVLCAELQGEKDLLEAQVEELKSIVGRLDGEVKDLSHRERLLVAFPELATMHLTQPQSSGNVLFDMEQQLEANHIRIELLEKENTTLRNSLVTLNERYISTMGSSPEEPKYRSPQTSPSGDHRVETKQTQCFSSP</sequence>
<dbReference type="GeneTree" id="ENSGT00940000171034"/>
<dbReference type="Gene3D" id="1.20.5.170">
    <property type="match status" value="1"/>
</dbReference>
<dbReference type="InterPro" id="IPR029681">
    <property type="entry name" value="CCDC157"/>
</dbReference>
<dbReference type="AlphaFoldDB" id="A0A8C4ZMN9"/>
<accession>A0A8C4ZMN9</accession>
<reference evidence="2" key="1">
    <citation type="submission" date="2025-08" db="UniProtKB">
        <authorList>
            <consortium name="Ensembl"/>
        </authorList>
    </citation>
    <scope>IDENTIFICATION</scope>
</reference>
<keyword evidence="3" id="KW-1185">Reference proteome</keyword>
<dbReference type="OMA" id="CLDQECE"/>
<name>A0A8C4ZMN9_GADMO</name>
<dbReference type="PANTHER" id="PTHR43696:SF9">
    <property type="entry name" value="COILED-COIL DOMAIN-CONTAINING PROTEIN 157"/>
    <property type="match status" value="1"/>
</dbReference>
<reference evidence="2" key="2">
    <citation type="submission" date="2025-09" db="UniProtKB">
        <authorList>
            <consortium name="Ensembl"/>
        </authorList>
    </citation>
    <scope>IDENTIFICATION</scope>
</reference>
<dbReference type="PANTHER" id="PTHR43696">
    <property type="entry name" value="COILED-COIL DOMAIN-CONTAINING PROTEIN 157"/>
    <property type="match status" value="1"/>
</dbReference>
<organism evidence="2 3">
    <name type="scientific">Gadus morhua</name>
    <name type="common">Atlantic cod</name>
    <dbReference type="NCBI Taxonomy" id="8049"/>
    <lineage>
        <taxon>Eukaryota</taxon>
        <taxon>Metazoa</taxon>
        <taxon>Chordata</taxon>
        <taxon>Craniata</taxon>
        <taxon>Vertebrata</taxon>
        <taxon>Euteleostomi</taxon>
        <taxon>Actinopterygii</taxon>
        <taxon>Neopterygii</taxon>
        <taxon>Teleostei</taxon>
        <taxon>Neoteleostei</taxon>
        <taxon>Acanthomorphata</taxon>
        <taxon>Zeiogadaria</taxon>
        <taxon>Gadariae</taxon>
        <taxon>Gadiformes</taxon>
        <taxon>Gadoidei</taxon>
        <taxon>Gadidae</taxon>
        <taxon>Gadus</taxon>
    </lineage>
</organism>
<feature type="region of interest" description="Disordered" evidence="1">
    <location>
        <begin position="1"/>
        <end position="23"/>
    </location>
</feature>
<evidence type="ECO:0000313" key="3">
    <source>
        <dbReference type="Proteomes" id="UP000694546"/>
    </source>
</evidence>